<organism evidence="8">
    <name type="scientific">Gongylonema pulchrum</name>
    <dbReference type="NCBI Taxonomy" id="637853"/>
    <lineage>
        <taxon>Eukaryota</taxon>
        <taxon>Metazoa</taxon>
        <taxon>Ecdysozoa</taxon>
        <taxon>Nematoda</taxon>
        <taxon>Chromadorea</taxon>
        <taxon>Rhabditida</taxon>
        <taxon>Spirurina</taxon>
        <taxon>Spiruromorpha</taxon>
        <taxon>Spiruroidea</taxon>
        <taxon>Gongylonematidae</taxon>
        <taxon>Gongylonema</taxon>
    </lineage>
</organism>
<evidence type="ECO:0000313" key="8">
    <source>
        <dbReference type="WBParaSite" id="GPUH_0000811101-mRNA-1"/>
    </source>
</evidence>
<feature type="domain" description="G-protein coupled receptors family 1 profile" evidence="5">
    <location>
        <begin position="1"/>
        <end position="80"/>
    </location>
</feature>
<accession>A0A183DHB1</accession>
<reference evidence="8" key="1">
    <citation type="submission" date="2016-06" db="UniProtKB">
        <authorList>
            <consortium name="WormBaseParasite"/>
        </authorList>
    </citation>
    <scope>IDENTIFICATION</scope>
</reference>
<dbReference type="OrthoDB" id="5820519at2759"/>
<evidence type="ECO:0000313" key="6">
    <source>
        <dbReference type="EMBL" id="VDK60806.1"/>
    </source>
</evidence>
<keyword evidence="7" id="KW-1185">Reference proteome</keyword>
<evidence type="ECO:0000256" key="3">
    <source>
        <dbReference type="ARBA" id="ARBA00022989"/>
    </source>
</evidence>
<dbReference type="AlphaFoldDB" id="A0A183DHB1"/>
<dbReference type="InterPro" id="IPR017452">
    <property type="entry name" value="GPCR_Rhodpsn_7TM"/>
</dbReference>
<gene>
    <name evidence="6" type="ORF">GPUH_LOCUS8102</name>
</gene>
<evidence type="ECO:0000313" key="7">
    <source>
        <dbReference type="Proteomes" id="UP000271098"/>
    </source>
</evidence>
<comment type="subcellular location">
    <subcellularLocation>
        <location evidence="1">Membrane</location>
    </subcellularLocation>
</comment>
<dbReference type="Proteomes" id="UP000271098">
    <property type="component" value="Unassembled WGS sequence"/>
</dbReference>
<keyword evidence="4" id="KW-0472">Membrane</keyword>
<dbReference type="Gene3D" id="1.20.1070.10">
    <property type="entry name" value="Rhodopsin 7-helix transmembrane proteins"/>
    <property type="match status" value="1"/>
</dbReference>
<dbReference type="SUPFAM" id="SSF81321">
    <property type="entry name" value="Family A G protein-coupled receptor-like"/>
    <property type="match status" value="1"/>
</dbReference>
<dbReference type="GO" id="GO:0016020">
    <property type="term" value="C:membrane"/>
    <property type="evidence" value="ECO:0007669"/>
    <property type="project" value="UniProtKB-SubCell"/>
</dbReference>
<dbReference type="PROSITE" id="PS50262">
    <property type="entry name" value="G_PROTEIN_RECEP_F1_2"/>
    <property type="match status" value="1"/>
</dbReference>
<proteinExistence type="predicted"/>
<dbReference type="WBParaSite" id="GPUH_0000811101-mRNA-1">
    <property type="protein sequence ID" value="GPUH_0000811101-mRNA-1"/>
    <property type="gene ID" value="GPUH_0000811101"/>
</dbReference>
<sequence length="80" mass="8846">MAIVHPLNRRMSRHATMATIVAIWILAVLCGLPALLASKQEINFFVDERNRIFVDPTCLADNFPDGNALTSNLFAVSVYA</sequence>
<keyword evidence="2" id="KW-0812">Transmembrane</keyword>
<dbReference type="EMBL" id="UYRT01022740">
    <property type="protein sequence ID" value="VDK60806.1"/>
    <property type="molecule type" value="Genomic_DNA"/>
</dbReference>
<name>A0A183DHB1_9BILA</name>
<evidence type="ECO:0000256" key="1">
    <source>
        <dbReference type="ARBA" id="ARBA00004370"/>
    </source>
</evidence>
<evidence type="ECO:0000256" key="4">
    <source>
        <dbReference type="ARBA" id="ARBA00023136"/>
    </source>
</evidence>
<evidence type="ECO:0000256" key="2">
    <source>
        <dbReference type="ARBA" id="ARBA00022692"/>
    </source>
</evidence>
<protein>
    <submittedName>
        <fullName evidence="8">G_PROTEIN_RECEP_F1_2 domain-containing protein</fullName>
    </submittedName>
</protein>
<keyword evidence="3" id="KW-1133">Transmembrane helix</keyword>
<evidence type="ECO:0000259" key="5">
    <source>
        <dbReference type="PROSITE" id="PS50262"/>
    </source>
</evidence>
<reference evidence="6 7" key="2">
    <citation type="submission" date="2018-11" db="EMBL/GenBank/DDBJ databases">
        <authorList>
            <consortium name="Pathogen Informatics"/>
        </authorList>
    </citation>
    <scope>NUCLEOTIDE SEQUENCE [LARGE SCALE GENOMIC DNA]</scope>
</reference>